<evidence type="ECO:0000313" key="17">
    <source>
        <dbReference type="RefSeq" id="XP_020822406.1"/>
    </source>
</evidence>
<keyword evidence="7" id="KW-0805">Transcription regulation</keyword>
<dbReference type="SUPFAM" id="SSF47353">
    <property type="entry name" value="Retrovirus capsid dimerization domain-like"/>
    <property type="match status" value="1"/>
</dbReference>
<dbReference type="RefSeq" id="XP_020822410.1">
    <property type="nucleotide sequence ID" value="XM_020966751.1"/>
</dbReference>
<dbReference type="RefSeq" id="XP_020822409.1">
    <property type="nucleotide sequence ID" value="XM_020966750.1"/>
</dbReference>
<evidence type="ECO:0000256" key="1">
    <source>
        <dbReference type="ARBA" id="ARBA00004123"/>
    </source>
</evidence>
<dbReference type="SMART" id="SM00355">
    <property type="entry name" value="ZnF_C2H2"/>
    <property type="match status" value="5"/>
</dbReference>
<dbReference type="Pfam" id="PF02023">
    <property type="entry name" value="SCAN"/>
    <property type="match status" value="1"/>
</dbReference>
<evidence type="ECO:0000256" key="12">
    <source>
        <dbReference type="SAM" id="MobiDB-lite"/>
    </source>
</evidence>
<evidence type="ECO:0000256" key="5">
    <source>
        <dbReference type="ARBA" id="ARBA00022771"/>
    </source>
</evidence>
<keyword evidence="8" id="KW-0238">DNA-binding</keyword>
<feature type="compositionally biased region" description="Basic and acidic residues" evidence="12">
    <location>
        <begin position="383"/>
        <end position="397"/>
    </location>
</feature>
<proteinExistence type="inferred from homology"/>
<evidence type="ECO:0000256" key="11">
    <source>
        <dbReference type="PROSITE-ProRule" id="PRU00042"/>
    </source>
</evidence>
<feature type="region of interest" description="Disordered" evidence="12">
    <location>
        <begin position="1"/>
        <end position="39"/>
    </location>
</feature>
<dbReference type="PANTHER" id="PTHR23226">
    <property type="entry name" value="ZINC FINGER AND SCAN DOMAIN-CONTAINING"/>
    <property type="match status" value="1"/>
</dbReference>
<dbReference type="GO" id="GO:0000981">
    <property type="term" value="F:DNA-binding transcription factor activity, RNA polymerase II-specific"/>
    <property type="evidence" value="ECO:0007669"/>
    <property type="project" value="TreeGrafter"/>
</dbReference>
<keyword evidence="5 11" id="KW-0863">Zinc-finger</keyword>
<feature type="compositionally biased region" description="Low complexity" evidence="12">
    <location>
        <begin position="369"/>
        <end position="380"/>
    </location>
</feature>
<evidence type="ECO:0000256" key="9">
    <source>
        <dbReference type="ARBA" id="ARBA00023163"/>
    </source>
</evidence>
<evidence type="ECO:0000259" key="14">
    <source>
        <dbReference type="PROSITE" id="PS50804"/>
    </source>
</evidence>
<comment type="subcellular location">
    <subcellularLocation>
        <location evidence="1">Nucleus</location>
    </subcellularLocation>
</comment>
<dbReference type="SUPFAM" id="SSF57667">
    <property type="entry name" value="beta-beta-alpha zinc fingers"/>
    <property type="match status" value="3"/>
</dbReference>
<evidence type="ECO:0000256" key="2">
    <source>
        <dbReference type="ARBA" id="ARBA00006991"/>
    </source>
</evidence>
<dbReference type="Proteomes" id="UP000515140">
    <property type="component" value="Unplaced"/>
</dbReference>
<dbReference type="GO" id="GO:0008270">
    <property type="term" value="F:zinc ion binding"/>
    <property type="evidence" value="ECO:0007669"/>
    <property type="project" value="UniProtKB-KW"/>
</dbReference>
<dbReference type="GO" id="GO:0005634">
    <property type="term" value="C:nucleus"/>
    <property type="evidence" value="ECO:0007669"/>
    <property type="project" value="UniProtKB-SubCell"/>
</dbReference>
<dbReference type="PANTHER" id="PTHR23226:SF180">
    <property type="entry name" value="ZINC FINGER PROTEIN 496"/>
    <property type="match status" value="1"/>
</dbReference>
<name>A0A6P5IJW5_PHACI</name>
<keyword evidence="9" id="KW-0804">Transcription</keyword>
<evidence type="ECO:0000256" key="8">
    <source>
        <dbReference type="ARBA" id="ARBA00023125"/>
    </source>
</evidence>
<reference evidence="17 18" key="1">
    <citation type="submission" date="2025-04" db="UniProtKB">
        <authorList>
            <consortium name="RefSeq"/>
        </authorList>
    </citation>
    <scope>IDENTIFICATION</scope>
    <source>
        <tissue evidence="17 18">Spleen</tissue>
    </source>
</reference>
<feature type="domain" description="C2H2-type" evidence="13">
    <location>
        <begin position="581"/>
        <end position="608"/>
    </location>
</feature>
<evidence type="ECO:0000256" key="7">
    <source>
        <dbReference type="ARBA" id="ARBA00023015"/>
    </source>
</evidence>
<dbReference type="InterPro" id="IPR001909">
    <property type="entry name" value="KRAB"/>
</dbReference>
<keyword evidence="3" id="KW-0479">Metal-binding</keyword>
<feature type="compositionally biased region" description="Basic and acidic residues" evidence="12">
    <location>
        <begin position="511"/>
        <end position="524"/>
    </location>
</feature>
<keyword evidence="4" id="KW-0677">Repeat</keyword>
<sequence>MPTALCPRVLAPKEREEPIKMRNPRGQDPTPQAEPPGPESFRRLFRRFRYQEAAGPREALRRLRELCWGWLRPEQHSKEQILELLVLEQFLTILPGKIQNWVRAQEPESSEQAVVVVEDLETEPGRPWQWLQLSEDPVVIDDGDGSPVLVRGPEQERLLSDTASPVAASEPSNSLSKRRVCHPPSQEEGLGNPNPRSAEQLNRGIDEGLPFTKESGMALWEEEGYIGKIPPVSQVPLFPEEGSSEDQEKVTSLHLSQNHVTQLKDVILCFSEEEWSLLDPAQTGFYGEFIIEEDYGVSLPMNYPGPQPVPERINELPKVMQLPDSRVEEDEPCVPEFQGPQDKEIPKTTCTGDSNMNKKELPQQKNLGEEVSIEIVLSSSGDEDPKQSQSCREDLPGSKRRRRNPSLPHKNNMTDFRDAVHSQVETTSRKPYTCPECGKNFRWRANFIRHLKSRKEEKKVHECPVCRETFTESEDLKEHRETHETKKPYICGECGKSFRLSSHLVSHSRMHAQEKGPELSKKEQQGSSSSTSPSEEITNSSTLFGEEKREQTHKCCFCGKAFEQHDHLVQHSSIHTKDKSFKCRYCVKSFLHKHDLIRHQRVHMKRRSKQALNSY</sequence>
<feature type="domain" description="KRAB" evidence="15">
    <location>
        <begin position="261"/>
        <end position="335"/>
    </location>
</feature>
<feature type="domain" description="C2H2-type" evidence="13">
    <location>
        <begin position="461"/>
        <end position="488"/>
    </location>
</feature>
<feature type="compositionally biased region" description="Low complexity" evidence="12">
    <location>
        <begin position="527"/>
        <end position="542"/>
    </location>
</feature>
<feature type="domain" description="SCAN box" evidence="14">
    <location>
        <begin position="42"/>
        <end position="123"/>
    </location>
</feature>
<dbReference type="SUPFAM" id="SSF109640">
    <property type="entry name" value="KRAB domain (Kruppel-associated box)"/>
    <property type="match status" value="1"/>
</dbReference>
<dbReference type="FunFam" id="3.30.160.60:FF:000212">
    <property type="entry name" value="zinc finger protein 382 isoform X2"/>
    <property type="match status" value="1"/>
</dbReference>
<dbReference type="Gene3D" id="3.30.160.60">
    <property type="entry name" value="Classic Zinc Finger"/>
    <property type="match status" value="5"/>
</dbReference>
<keyword evidence="10" id="KW-0539">Nucleus</keyword>
<keyword evidence="16" id="KW-1185">Reference proteome</keyword>
<accession>A0A6P5IJW5</accession>
<dbReference type="InterPro" id="IPR038269">
    <property type="entry name" value="SCAN_sf"/>
</dbReference>
<dbReference type="FunFam" id="3.30.160.60:FF:000218">
    <property type="entry name" value="Zinc finger protein 10"/>
    <property type="match status" value="1"/>
</dbReference>
<dbReference type="PROSITE" id="PS00028">
    <property type="entry name" value="ZINC_FINGER_C2H2_1"/>
    <property type="match status" value="4"/>
</dbReference>
<dbReference type="Gene3D" id="1.10.4020.10">
    <property type="entry name" value="DNA breaking-rejoining enzymes"/>
    <property type="match status" value="1"/>
</dbReference>
<feature type="domain" description="C2H2-type" evidence="13">
    <location>
        <begin position="489"/>
        <end position="516"/>
    </location>
</feature>
<dbReference type="AlphaFoldDB" id="A0A6P5IJW5"/>
<dbReference type="PROSITE" id="PS50805">
    <property type="entry name" value="KRAB"/>
    <property type="match status" value="1"/>
</dbReference>
<feature type="region of interest" description="Disordered" evidence="12">
    <location>
        <begin position="157"/>
        <end position="201"/>
    </location>
</feature>
<feature type="region of interest" description="Disordered" evidence="12">
    <location>
        <begin position="330"/>
        <end position="417"/>
    </location>
</feature>
<dbReference type="KEGG" id="pcw:110194423"/>
<dbReference type="CTD" id="84838"/>
<dbReference type="FunFam" id="1.10.4020.10:FF:000001">
    <property type="entry name" value="zinc finger protein 263 isoform X1"/>
    <property type="match status" value="1"/>
</dbReference>
<evidence type="ECO:0000256" key="4">
    <source>
        <dbReference type="ARBA" id="ARBA00022737"/>
    </source>
</evidence>
<dbReference type="InterPro" id="IPR036236">
    <property type="entry name" value="Znf_C2H2_sf"/>
</dbReference>
<dbReference type="Pfam" id="PF01352">
    <property type="entry name" value="KRAB"/>
    <property type="match status" value="1"/>
</dbReference>
<dbReference type="RefSeq" id="XP_020822407.1">
    <property type="nucleotide sequence ID" value="XM_020966748.1"/>
</dbReference>
<organism evidence="16 18">
    <name type="scientific">Phascolarctos cinereus</name>
    <name type="common">Koala</name>
    <dbReference type="NCBI Taxonomy" id="38626"/>
    <lineage>
        <taxon>Eukaryota</taxon>
        <taxon>Metazoa</taxon>
        <taxon>Chordata</taxon>
        <taxon>Craniata</taxon>
        <taxon>Vertebrata</taxon>
        <taxon>Euteleostomi</taxon>
        <taxon>Mammalia</taxon>
        <taxon>Metatheria</taxon>
        <taxon>Diprotodontia</taxon>
        <taxon>Phascolarctidae</taxon>
        <taxon>Phascolarctos</taxon>
    </lineage>
</organism>
<dbReference type="InterPro" id="IPR013087">
    <property type="entry name" value="Znf_C2H2_type"/>
</dbReference>
<evidence type="ECO:0000313" key="20">
    <source>
        <dbReference type="RefSeq" id="XP_020822410.1"/>
    </source>
</evidence>
<gene>
    <name evidence="17 18 19 20" type="primary">ZNF496</name>
</gene>
<dbReference type="SMART" id="SM00431">
    <property type="entry name" value="SCAN"/>
    <property type="match status" value="1"/>
</dbReference>
<evidence type="ECO:0000256" key="10">
    <source>
        <dbReference type="ARBA" id="ARBA00023242"/>
    </source>
</evidence>
<feature type="compositionally biased region" description="Basic and acidic residues" evidence="12">
    <location>
        <begin position="11"/>
        <end position="20"/>
    </location>
</feature>
<dbReference type="CDD" id="cd07936">
    <property type="entry name" value="SCAN"/>
    <property type="match status" value="1"/>
</dbReference>
<evidence type="ECO:0000256" key="6">
    <source>
        <dbReference type="ARBA" id="ARBA00022833"/>
    </source>
</evidence>
<dbReference type="CDD" id="cd07765">
    <property type="entry name" value="KRAB_A-box"/>
    <property type="match status" value="1"/>
</dbReference>
<feature type="domain" description="C2H2-type" evidence="13">
    <location>
        <begin position="553"/>
        <end position="580"/>
    </location>
</feature>
<evidence type="ECO:0000313" key="18">
    <source>
        <dbReference type="RefSeq" id="XP_020822407.1"/>
    </source>
</evidence>
<keyword evidence="6" id="KW-0862">Zinc</keyword>
<dbReference type="Pfam" id="PF00096">
    <property type="entry name" value="zf-C2H2"/>
    <property type="match status" value="3"/>
</dbReference>
<comment type="similarity">
    <text evidence="2">Belongs to the krueppel C2H2-type zinc-finger protein family.</text>
</comment>
<feature type="region of interest" description="Disordered" evidence="12">
    <location>
        <begin position="506"/>
        <end position="543"/>
    </location>
</feature>
<dbReference type="InterPro" id="IPR036051">
    <property type="entry name" value="KRAB_dom_sf"/>
</dbReference>
<protein>
    <submittedName>
        <fullName evidence="17 18">Zinc finger protein 496 isoform X1</fullName>
    </submittedName>
</protein>
<evidence type="ECO:0000256" key="3">
    <source>
        <dbReference type="ARBA" id="ARBA00022723"/>
    </source>
</evidence>
<dbReference type="PROSITE" id="PS50157">
    <property type="entry name" value="ZINC_FINGER_C2H2_2"/>
    <property type="match status" value="5"/>
</dbReference>
<dbReference type="Gene3D" id="6.10.140.140">
    <property type="match status" value="1"/>
</dbReference>
<evidence type="ECO:0000313" key="19">
    <source>
        <dbReference type="RefSeq" id="XP_020822409.1"/>
    </source>
</evidence>
<dbReference type="RefSeq" id="XP_020822406.1">
    <property type="nucleotide sequence ID" value="XM_020966747.1"/>
</dbReference>
<dbReference type="FunFam" id="3.30.160.60:FF:001781">
    <property type="entry name" value="zinc finger protein 496 isoform X2"/>
    <property type="match status" value="1"/>
</dbReference>
<evidence type="ECO:0000259" key="15">
    <source>
        <dbReference type="PROSITE" id="PS50805"/>
    </source>
</evidence>
<dbReference type="GO" id="GO:0000978">
    <property type="term" value="F:RNA polymerase II cis-regulatory region sequence-specific DNA binding"/>
    <property type="evidence" value="ECO:0007669"/>
    <property type="project" value="TreeGrafter"/>
</dbReference>
<dbReference type="PROSITE" id="PS50804">
    <property type="entry name" value="SCAN_BOX"/>
    <property type="match status" value="1"/>
</dbReference>
<dbReference type="InterPro" id="IPR003309">
    <property type="entry name" value="SCAN_dom"/>
</dbReference>
<feature type="domain" description="C2H2-type" evidence="13">
    <location>
        <begin position="432"/>
        <end position="459"/>
    </location>
</feature>
<evidence type="ECO:0000313" key="16">
    <source>
        <dbReference type="Proteomes" id="UP000515140"/>
    </source>
</evidence>
<evidence type="ECO:0000259" key="13">
    <source>
        <dbReference type="PROSITE" id="PS50157"/>
    </source>
</evidence>
<dbReference type="GeneID" id="110194423"/>